<evidence type="ECO:0000313" key="4">
    <source>
        <dbReference type="Proteomes" id="UP001498469"/>
    </source>
</evidence>
<dbReference type="GO" id="GO:0032259">
    <property type="term" value="P:methylation"/>
    <property type="evidence" value="ECO:0007669"/>
    <property type="project" value="UniProtKB-KW"/>
</dbReference>
<dbReference type="GO" id="GO:0008168">
    <property type="term" value="F:methyltransferase activity"/>
    <property type="evidence" value="ECO:0007669"/>
    <property type="project" value="UniProtKB-KW"/>
</dbReference>
<dbReference type="InterPro" id="IPR025714">
    <property type="entry name" value="Methyltranfer_dom"/>
</dbReference>
<dbReference type="InterPro" id="IPR016718">
    <property type="entry name" value="rRNA_m1G-MeTrfase_A_prd"/>
</dbReference>
<name>A0ABU7UP74_9CLOT</name>
<dbReference type="EMBL" id="JAZHFS010000010">
    <property type="protein sequence ID" value="MEF2113088.1"/>
    <property type="molecule type" value="Genomic_DNA"/>
</dbReference>
<dbReference type="Proteomes" id="UP001498469">
    <property type="component" value="Unassembled WGS sequence"/>
</dbReference>
<evidence type="ECO:0000259" key="1">
    <source>
        <dbReference type="Pfam" id="PF13847"/>
    </source>
</evidence>
<accession>A0ABU7UP74</accession>
<feature type="domain" description="23S rRNA (guanine(745)-N(1))-methyltransferase N-terminal" evidence="2">
    <location>
        <begin position="30"/>
        <end position="72"/>
    </location>
</feature>
<keyword evidence="3" id="KW-0489">Methyltransferase</keyword>
<gene>
    <name evidence="3" type="ORF">SJI18_12315</name>
</gene>
<reference evidence="3 4" key="1">
    <citation type="submission" date="2023-11" db="EMBL/GenBank/DDBJ databases">
        <title>Draft genome sequence of a psychrophilic Clostridium strain from permafrost water brine.</title>
        <authorList>
            <person name="Shcherbakova V.A."/>
            <person name="Trubitsyn V.E."/>
            <person name="Zakharyuk A.G."/>
        </authorList>
    </citation>
    <scope>NUCLEOTIDE SEQUENCE [LARGE SCALE GENOMIC DNA]</scope>
    <source>
        <strain evidence="3 4">14F</strain>
    </source>
</reference>
<evidence type="ECO:0000259" key="2">
    <source>
        <dbReference type="Pfam" id="PF21302"/>
    </source>
</evidence>
<keyword evidence="3" id="KW-0808">Transferase</keyword>
<dbReference type="InterPro" id="IPR048647">
    <property type="entry name" value="RlmA_N"/>
</dbReference>
<comment type="caution">
    <text evidence="3">The sequence shown here is derived from an EMBL/GenBank/DDBJ whole genome shotgun (WGS) entry which is preliminary data.</text>
</comment>
<dbReference type="CDD" id="cd02440">
    <property type="entry name" value="AdoMet_MTases"/>
    <property type="match status" value="1"/>
</dbReference>
<keyword evidence="4" id="KW-1185">Reference proteome</keyword>
<evidence type="ECO:0000313" key="3">
    <source>
        <dbReference type="EMBL" id="MEF2113088.1"/>
    </source>
</evidence>
<proteinExistence type="predicted"/>
<dbReference type="Pfam" id="PF21302">
    <property type="entry name" value="Zn_ribbon_RlmA"/>
    <property type="match status" value="1"/>
</dbReference>
<organism evidence="3 4">
    <name type="scientific">Clostridium frigoriphilum</name>
    <dbReference type="NCBI Taxonomy" id="443253"/>
    <lineage>
        <taxon>Bacteria</taxon>
        <taxon>Bacillati</taxon>
        <taxon>Bacillota</taxon>
        <taxon>Clostridia</taxon>
        <taxon>Eubacteriales</taxon>
        <taxon>Clostridiaceae</taxon>
        <taxon>Clostridium</taxon>
    </lineage>
</organism>
<dbReference type="Pfam" id="PF13847">
    <property type="entry name" value="Methyltransf_31"/>
    <property type="match status" value="1"/>
</dbReference>
<dbReference type="PIRSF" id="PIRSF018249">
    <property type="entry name" value="MyrA_prd"/>
    <property type="match status" value="1"/>
</dbReference>
<sequence length="306" mass="35225">MSKKHVQSTLVHSLEGSDFVVIENMQSVLKCPVCNLSLEKKEKQCLCLNNHSYDISSKGYINLLLANQKKTKDPGDSKEMMEGRKDFLNRGYYHTFSDRLNEIIISNISEKNINILDAGCGEGYFLSRLKEAIYANESKCLLNKQFNFFGVDISKSAVTYAVKRDKEINFIVSSNFNLPIMPNTIDVIIRNFAPSDDLELKRVLKDNGKLIVVTPGIEHLYGLKEILYVNARKHAEKETTFEGFKLIKRSEVKYNIHLEDRESVKNLIRMTPYYWTFDNAMREKAIETSKLSTALNFDISVYEKCR</sequence>
<dbReference type="RefSeq" id="WP_216251312.1">
    <property type="nucleotide sequence ID" value="NZ_JAZHFS010000010.1"/>
</dbReference>
<feature type="domain" description="Methyltransferase" evidence="1">
    <location>
        <begin position="110"/>
        <end position="226"/>
    </location>
</feature>
<protein>
    <submittedName>
        <fullName evidence="3">Methyltransferase domain-containing protein</fullName>
    </submittedName>
</protein>